<keyword evidence="1" id="KW-0732">Signal</keyword>
<evidence type="ECO:0000259" key="2">
    <source>
        <dbReference type="PROSITE" id="PS52045"/>
    </source>
</evidence>
<reference evidence="3 4" key="1">
    <citation type="submission" date="2023-01" db="EMBL/GenBank/DDBJ databases">
        <authorList>
            <person name="Kreplak J."/>
        </authorList>
    </citation>
    <scope>NUCLEOTIDE SEQUENCE [LARGE SCALE GENOMIC DNA]</scope>
</reference>
<keyword evidence="4" id="KW-1185">Reference proteome</keyword>
<dbReference type="Pfam" id="PF03080">
    <property type="entry name" value="Neprosin"/>
    <property type="match status" value="1"/>
</dbReference>
<gene>
    <name evidence="3" type="ORF">VFH_I412520</name>
</gene>
<name>A0AAV0YUP1_VICFA</name>
<dbReference type="Pfam" id="PF14365">
    <property type="entry name" value="Neprosin_AP"/>
    <property type="match status" value="1"/>
</dbReference>
<organism evidence="3 4">
    <name type="scientific">Vicia faba</name>
    <name type="common">Broad bean</name>
    <name type="synonym">Faba vulgaris</name>
    <dbReference type="NCBI Taxonomy" id="3906"/>
    <lineage>
        <taxon>Eukaryota</taxon>
        <taxon>Viridiplantae</taxon>
        <taxon>Streptophyta</taxon>
        <taxon>Embryophyta</taxon>
        <taxon>Tracheophyta</taxon>
        <taxon>Spermatophyta</taxon>
        <taxon>Magnoliopsida</taxon>
        <taxon>eudicotyledons</taxon>
        <taxon>Gunneridae</taxon>
        <taxon>Pentapetalae</taxon>
        <taxon>rosids</taxon>
        <taxon>fabids</taxon>
        <taxon>Fabales</taxon>
        <taxon>Fabaceae</taxon>
        <taxon>Papilionoideae</taxon>
        <taxon>50 kb inversion clade</taxon>
        <taxon>NPAAA clade</taxon>
        <taxon>Hologalegina</taxon>
        <taxon>IRL clade</taxon>
        <taxon>Fabeae</taxon>
        <taxon>Vicia</taxon>
    </lineage>
</organism>
<dbReference type="InterPro" id="IPR053168">
    <property type="entry name" value="Glutamic_endopeptidase"/>
</dbReference>
<feature type="domain" description="Neprosin PEP catalytic" evidence="2">
    <location>
        <begin position="135"/>
        <end position="386"/>
    </location>
</feature>
<accession>A0AAV0YUP1</accession>
<proteinExistence type="predicted"/>
<dbReference type="PANTHER" id="PTHR31589">
    <property type="entry name" value="PROTEIN, PUTATIVE (DUF239)-RELATED-RELATED"/>
    <property type="match status" value="1"/>
</dbReference>
<dbReference type="InterPro" id="IPR025521">
    <property type="entry name" value="Neprosin_propep"/>
</dbReference>
<feature type="signal peptide" evidence="1">
    <location>
        <begin position="1"/>
        <end position="22"/>
    </location>
</feature>
<dbReference type="PANTHER" id="PTHR31589:SF223">
    <property type="entry name" value="PROTEIN, PUTATIVE (DUF239)-RELATED"/>
    <property type="match status" value="1"/>
</dbReference>
<dbReference type="Proteomes" id="UP001157006">
    <property type="component" value="Chromosome 1L"/>
</dbReference>
<evidence type="ECO:0000256" key="1">
    <source>
        <dbReference type="SAM" id="SignalP"/>
    </source>
</evidence>
<feature type="chain" id="PRO_5043796475" description="Neprosin PEP catalytic domain-containing protein" evidence="1">
    <location>
        <begin position="23"/>
        <end position="389"/>
    </location>
</feature>
<sequence length="389" mass="43780">MRNMIFLVMLVSTTLSSHRVDGSDITLKEHFEFERHLKLINKPPIKSIQTEFGYIVDCIDIKNQSAFDHPLLKNHKLQIRPSFYSKKKEIGVNILPTKIRFELDQIVCPKGSVPIRRTTKEDLIRTKSLLNNNILVKRAAHKAEVYIKPLYGENYYGISGTTSVYNPKCSIAQASASNLYVRNGEGDAVNEITVGWHVFPHINGNDRTFAYATWTSDNYVKTGCYNTQCQGFVQTHRQYHIGAPVQKTSVYGGEMVDMPISIDQDEKSKNWWITINGKPVGYYPQALFSNLKEAVQVGWGGGTIAIGVPSPQMGSGSFPDENFEHACYFKNIGYKNGTNSQYYGPEHYAAETYHDAPECFGVEYYDKQKSPYGYSLQFGGPGGQCGDNI</sequence>
<dbReference type="EMBL" id="OX451736">
    <property type="protein sequence ID" value="CAI8589840.1"/>
    <property type="molecule type" value="Genomic_DNA"/>
</dbReference>
<dbReference type="PROSITE" id="PS52045">
    <property type="entry name" value="NEPROSIN_PEP_CD"/>
    <property type="match status" value="1"/>
</dbReference>
<dbReference type="AlphaFoldDB" id="A0AAV0YUP1"/>
<protein>
    <recommendedName>
        <fullName evidence="2">Neprosin PEP catalytic domain-containing protein</fullName>
    </recommendedName>
</protein>
<dbReference type="Gene3D" id="3.90.1320.10">
    <property type="entry name" value="Outer-capsid protein sigma 3, large lobe"/>
    <property type="match status" value="1"/>
</dbReference>
<evidence type="ECO:0000313" key="4">
    <source>
        <dbReference type="Proteomes" id="UP001157006"/>
    </source>
</evidence>
<dbReference type="InterPro" id="IPR004314">
    <property type="entry name" value="Neprosin"/>
</dbReference>
<evidence type="ECO:0000313" key="3">
    <source>
        <dbReference type="EMBL" id="CAI8589840.1"/>
    </source>
</evidence>